<sequence>MALWGGSNLFNLCKQGPDDQVKVHFTYTACRHFTADSLRETLSRMGQMFLRTLFIATPEKTS</sequence>
<proteinExistence type="predicted"/>
<accession>E5B1P9</accession>
<protein>
    <submittedName>
        <fullName evidence="1">Uncharacterized protein</fullName>
    </submittedName>
</protein>
<dbReference type="EMBL" id="FR719186">
    <property type="protein sequence ID" value="CBX79400.1"/>
    <property type="molecule type" value="Genomic_DNA"/>
</dbReference>
<name>E5B1P9_ERWAM</name>
<evidence type="ECO:0000313" key="1">
    <source>
        <dbReference type="EMBL" id="CBX79400.1"/>
    </source>
</evidence>
<reference evidence="1" key="1">
    <citation type="journal article" date="2011" name="J. Bacteriol.">
        <title>Genome Sequence of an Erwinia amylovora Strain with Pathogenicity Restricted to Rubus Plants.</title>
        <authorList>
            <person name="Powney R."/>
            <person name="Smits T.H."/>
            <person name="Sawbridge T."/>
            <person name="Frey B."/>
            <person name="Blom J."/>
            <person name="Frey J.E."/>
            <person name="Plummer K.M."/>
            <person name="Beer S.V."/>
            <person name="Luck J."/>
            <person name="Duffy B."/>
            <person name="Rodoni B."/>
        </authorList>
    </citation>
    <scope>NUCLEOTIDE SEQUENCE</scope>
    <source>
        <strain evidence="1">ATCC BAA-2158</strain>
    </source>
</reference>
<organism evidence="1">
    <name type="scientific">Erwinia amylovora ATCC BAA-2158</name>
    <dbReference type="NCBI Taxonomy" id="889211"/>
    <lineage>
        <taxon>Bacteria</taxon>
        <taxon>Pseudomonadati</taxon>
        <taxon>Pseudomonadota</taxon>
        <taxon>Gammaproteobacteria</taxon>
        <taxon>Enterobacterales</taxon>
        <taxon>Erwiniaceae</taxon>
        <taxon>Erwinia</taxon>
    </lineage>
</organism>
<dbReference type="AlphaFoldDB" id="E5B1P9"/>
<gene>
    <name evidence="1" type="ORF">EAIL5_0580</name>
</gene>